<accession>A0A6V7RI47</accession>
<protein>
    <submittedName>
        <fullName evidence="2">Uncharacterized protein</fullName>
    </submittedName>
</protein>
<name>A0A6V7RI47_9STAP</name>
<feature type="transmembrane region" description="Helical" evidence="1">
    <location>
        <begin position="83"/>
        <end position="101"/>
    </location>
</feature>
<evidence type="ECO:0000313" key="2">
    <source>
        <dbReference type="EMBL" id="CAD2077527.1"/>
    </source>
</evidence>
<keyword evidence="1" id="KW-1133">Transmembrane helix</keyword>
<evidence type="ECO:0000313" key="3">
    <source>
        <dbReference type="Proteomes" id="UP000589351"/>
    </source>
</evidence>
<gene>
    <name evidence="2" type="ORF">JEODO184_01176</name>
</gene>
<sequence length="102" mass="11687">MSVDEDESKAYQSFKSVFLIQIFNMKSLLIFITLLGAFIMQIADDLVTTIIYMAITVIVGWLYLLIWGFAGSFLKDLLNKYDLPFRIVMSLLLVYSAISIFL</sequence>
<keyword evidence="3" id="KW-1185">Reference proteome</keyword>
<reference evidence="2 3" key="1">
    <citation type="submission" date="2020-07" db="EMBL/GenBank/DDBJ databases">
        <authorList>
            <person name="Criscuolo A."/>
        </authorList>
    </citation>
    <scope>NUCLEOTIDE SEQUENCE [LARGE SCALE GENOMIC DNA]</scope>
    <source>
        <strain evidence="2">CIP111649</strain>
    </source>
</reference>
<keyword evidence="1" id="KW-0472">Membrane</keyword>
<dbReference type="Proteomes" id="UP000589351">
    <property type="component" value="Unassembled WGS sequence"/>
</dbReference>
<evidence type="ECO:0000256" key="1">
    <source>
        <dbReference type="SAM" id="Phobius"/>
    </source>
</evidence>
<feature type="transmembrane region" description="Helical" evidence="1">
    <location>
        <begin position="18"/>
        <end position="43"/>
    </location>
</feature>
<dbReference type="AlphaFoldDB" id="A0A6V7RI47"/>
<dbReference type="EMBL" id="CAJEWD010000008">
    <property type="protein sequence ID" value="CAD2077527.1"/>
    <property type="molecule type" value="Genomic_DNA"/>
</dbReference>
<dbReference type="RefSeq" id="WP_235962232.1">
    <property type="nucleotide sequence ID" value="NZ_CAJEWD010000008.1"/>
</dbReference>
<organism evidence="2 3">
    <name type="scientific">Jeotgalicoccus meleagridis</name>
    <dbReference type="NCBI Taxonomy" id="2759181"/>
    <lineage>
        <taxon>Bacteria</taxon>
        <taxon>Bacillati</taxon>
        <taxon>Bacillota</taxon>
        <taxon>Bacilli</taxon>
        <taxon>Bacillales</taxon>
        <taxon>Staphylococcaceae</taxon>
        <taxon>Jeotgalicoccus</taxon>
    </lineage>
</organism>
<comment type="caution">
    <text evidence="2">The sequence shown here is derived from an EMBL/GenBank/DDBJ whole genome shotgun (WGS) entry which is preliminary data.</text>
</comment>
<keyword evidence="1" id="KW-0812">Transmembrane</keyword>
<proteinExistence type="predicted"/>
<feature type="transmembrane region" description="Helical" evidence="1">
    <location>
        <begin position="49"/>
        <end position="71"/>
    </location>
</feature>